<dbReference type="Proteomes" id="UP001077662">
    <property type="component" value="Unassembled WGS sequence"/>
</dbReference>
<evidence type="ECO:0000313" key="1">
    <source>
        <dbReference type="EMBL" id="MCZ0808826.1"/>
    </source>
</evidence>
<dbReference type="EMBL" id="JAPTNE010000024">
    <property type="protein sequence ID" value="MCZ0808826.1"/>
    <property type="molecule type" value="Genomic_DNA"/>
</dbReference>
<name>A0AAP3DJ56_BRELA</name>
<protein>
    <submittedName>
        <fullName evidence="1">Uncharacterized protein</fullName>
    </submittedName>
</protein>
<dbReference type="AlphaFoldDB" id="A0AAP3DJ56"/>
<sequence>MGQLITTILSVILLILVQIGCVQIHTVFQMKNELLDVSFATTKFISNRGARSEADVTQAVEQFIKEEVKRKPYQLKDTDIVFSIKRSYAQDQALWSHADEFRLQMGLAIPALSQLFLTDKPLIYAHRQGTINAMDYDL</sequence>
<proteinExistence type="predicted"/>
<comment type="caution">
    <text evidence="1">The sequence shown here is derived from an EMBL/GenBank/DDBJ whole genome shotgun (WGS) entry which is preliminary data.</text>
</comment>
<accession>A0AAP3DJ56</accession>
<gene>
    <name evidence="1" type="ORF">O0554_18220</name>
</gene>
<reference evidence="1" key="1">
    <citation type="submission" date="2022-09" db="EMBL/GenBank/DDBJ databases">
        <title>Genome analysis and characterization of larvicidal activity of Brevibacillus strains.</title>
        <authorList>
            <person name="Patrusheva E.V."/>
            <person name="Izotova A.O."/>
            <person name="Toshchakov S.V."/>
            <person name="Sineoky S.P."/>
        </authorList>
    </citation>
    <scope>NUCLEOTIDE SEQUENCE</scope>
    <source>
        <strain evidence="1">VKPM_B-13247</strain>
    </source>
</reference>
<dbReference type="RefSeq" id="WP_104067408.1">
    <property type="nucleotide sequence ID" value="NZ_CP032410.1"/>
</dbReference>
<evidence type="ECO:0000313" key="2">
    <source>
        <dbReference type="Proteomes" id="UP001077662"/>
    </source>
</evidence>
<organism evidence="1 2">
    <name type="scientific">Brevibacillus laterosporus</name>
    <name type="common">Bacillus laterosporus</name>
    <dbReference type="NCBI Taxonomy" id="1465"/>
    <lineage>
        <taxon>Bacteria</taxon>
        <taxon>Bacillati</taxon>
        <taxon>Bacillota</taxon>
        <taxon>Bacilli</taxon>
        <taxon>Bacillales</taxon>
        <taxon>Paenibacillaceae</taxon>
        <taxon>Brevibacillus</taxon>
    </lineage>
</organism>